<comment type="subcellular location">
    <subcellularLocation>
        <location evidence="2">Cell membrane</location>
        <topology evidence="2">Lipid-anchor</topology>
    </subcellularLocation>
</comment>
<keyword evidence="2" id="KW-0812">Transmembrane</keyword>
<evidence type="ECO:0000256" key="1">
    <source>
        <dbReference type="ARBA" id="ARBA00007613"/>
    </source>
</evidence>
<keyword evidence="2" id="KW-1134">Transmembrane beta strand</keyword>
<dbReference type="PANTHER" id="PTHR30203:SF33">
    <property type="entry name" value="BLR4455 PROTEIN"/>
    <property type="match status" value="1"/>
</dbReference>
<dbReference type="Pfam" id="PF02321">
    <property type="entry name" value="OEP"/>
    <property type="match status" value="2"/>
</dbReference>
<protein>
    <submittedName>
        <fullName evidence="3">NodT family efflux transporter outer membrane factor (OMF) lipoprotein</fullName>
    </submittedName>
</protein>
<proteinExistence type="inferred from homology"/>
<dbReference type="InterPro" id="IPR003423">
    <property type="entry name" value="OMP_efflux"/>
</dbReference>
<keyword evidence="2" id="KW-0472">Membrane</keyword>
<accession>A0ABV2LVL7</accession>
<dbReference type="NCBIfam" id="TIGR01845">
    <property type="entry name" value="outer_NodT"/>
    <property type="match status" value="1"/>
</dbReference>
<keyword evidence="2" id="KW-0564">Palmitate</keyword>
<evidence type="ECO:0000313" key="3">
    <source>
        <dbReference type="EMBL" id="MET3732599.1"/>
    </source>
</evidence>
<dbReference type="Gene3D" id="1.20.1600.10">
    <property type="entry name" value="Outer membrane efflux proteins (OEP)"/>
    <property type="match status" value="1"/>
</dbReference>
<dbReference type="Gene3D" id="2.20.200.10">
    <property type="entry name" value="Outer membrane efflux proteins (OEP)"/>
    <property type="match status" value="1"/>
</dbReference>
<keyword evidence="2 3" id="KW-0449">Lipoprotein</keyword>
<evidence type="ECO:0000313" key="4">
    <source>
        <dbReference type="Proteomes" id="UP001549146"/>
    </source>
</evidence>
<dbReference type="InterPro" id="IPR010131">
    <property type="entry name" value="MdtP/NodT-like"/>
</dbReference>
<dbReference type="PANTHER" id="PTHR30203">
    <property type="entry name" value="OUTER MEMBRANE CATION EFFLUX PROTEIN"/>
    <property type="match status" value="1"/>
</dbReference>
<dbReference type="SUPFAM" id="SSF56954">
    <property type="entry name" value="Outer membrane efflux proteins (OEP)"/>
    <property type="match status" value="1"/>
</dbReference>
<sequence>MKKTFQYMGLVGIAIFLQSCFAAKEYTREQTVVNEANYHTDLIPTDSLSMASLSWKEIFKDSYLNQHIDKALTNNLDIRMAMKNMDAAQAYVKQGKAAYFPTINGNASYTHSTQSLNTQFGQFGGGERQYINQYELSGSLSWEADIWGKLRSNDRAFTASYMQSVSAHQAVKSNLVAQVASTYYQLLALDEQKRIAEETIANREESVETIKLLKDAGNVTEVAVKQTEAQLLNNKALLLDIENNIKLLENSLSILMGENPRNIERSTLKEQVISAELKTGVPVQLLTNRPDIMAAEYALINAFELTNVARSNFYPSLRLSANGGIQSIDFEDLFSANSLFASIVGSLTQPILNGRQIRTQYEVRQTQQEHALLNYKKAILNASKEVSDALYTYQTNEEKVVLKQEEFEAYNQAIQYSEELQIYGMANYLEVLTARQNALNAQLAMINTEFGKLNALVQLYRALGGGWR</sequence>
<dbReference type="PROSITE" id="PS51257">
    <property type="entry name" value="PROKAR_LIPOPROTEIN"/>
    <property type="match status" value="1"/>
</dbReference>
<dbReference type="EMBL" id="JBEPMO010000015">
    <property type="protein sequence ID" value="MET3732599.1"/>
    <property type="molecule type" value="Genomic_DNA"/>
</dbReference>
<dbReference type="RefSeq" id="WP_354509975.1">
    <property type="nucleotide sequence ID" value="NZ_JBEPMO010000015.1"/>
</dbReference>
<gene>
    <name evidence="3" type="ORF">ABID46_002189</name>
</gene>
<name>A0ABV2LVL7_9FLAO</name>
<keyword evidence="4" id="KW-1185">Reference proteome</keyword>
<reference evidence="3 4" key="1">
    <citation type="submission" date="2024-06" db="EMBL/GenBank/DDBJ databases">
        <title>Genomic Encyclopedia of Type Strains, Phase IV (KMG-IV): sequencing the most valuable type-strain genomes for metagenomic binning, comparative biology and taxonomic classification.</title>
        <authorList>
            <person name="Goeker M."/>
        </authorList>
    </citation>
    <scope>NUCLEOTIDE SEQUENCE [LARGE SCALE GENOMIC DNA]</scope>
    <source>
        <strain evidence="3 4">DSM 29388</strain>
    </source>
</reference>
<organism evidence="3 4">
    <name type="scientific">Moheibacter stercoris</name>
    <dbReference type="NCBI Taxonomy" id="1628251"/>
    <lineage>
        <taxon>Bacteria</taxon>
        <taxon>Pseudomonadati</taxon>
        <taxon>Bacteroidota</taxon>
        <taxon>Flavobacteriia</taxon>
        <taxon>Flavobacteriales</taxon>
        <taxon>Weeksellaceae</taxon>
        <taxon>Moheibacter</taxon>
    </lineage>
</organism>
<dbReference type="Proteomes" id="UP001549146">
    <property type="component" value="Unassembled WGS sequence"/>
</dbReference>
<comment type="similarity">
    <text evidence="1 2">Belongs to the outer membrane factor (OMF) (TC 1.B.17) family.</text>
</comment>
<evidence type="ECO:0000256" key="2">
    <source>
        <dbReference type="RuleBase" id="RU362097"/>
    </source>
</evidence>
<comment type="caution">
    <text evidence="3">The sequence shown here is derived from an EMBL/GenBank/DDBJ whole genome shotgun (WGS) entry which is preliminary data.</text>
</comment>